<dbReference type="RefSeq" id="WP_332291658.1">
    <property type="nucleotide sequence ID" value="NZ_JAZIBG010000038.1"/>
</dbReference>
<name>A0AAW9QNQ1_9BURK</name>
<evidence type="ECO:0000313" key="6">
    <source>
        <dbReference type="Proteomes" id="UP001336250"/>
    </source>
</evidence>
<keyword evidence="1 5" id="KW-0238">DNA-binding</keyword>
<dbReference type="Pfam" id="PF04397">
    <property type="entry name" value="LytTR"/>
    <property type="match status" value="1"/>
</dbReference>
<sequence length="279" mass="30248">MSTQPLATALIAEDEPLIAAALRADLQKAWPALQVVAQVGDGLSAVSQALALRPRVCFLDIRMPGLDGLQAAQALAEDWPDGVPFPLLVFVTAYDRYALQAFEREAVDYLLKPVDSPRLAQCVERLQRRLGSHAAAGAATAQAPGDAGLEAALAQLRGLLAQSTPSAASPLPRLEVIQAGVGAMLHMVPVEEVLYFEAADKYLRVVTADKEHLIRLSLRELLPQLDPQRFWQVHRGLVVQARCIATAQREPSGKVMLTLRGRPETLAASRLYAHLFKGM</sequence>
<dbReference type="Gene3D" id="3.40.50.2300">
    <property type="match status" value="1"/>
</dbReference>
<evidence type="ECO:0000313" key="5">
    <source>
        <dbReference type="EMBL" id="MEF7616210.1"/>
    </source>
</evidence>
<dbReference type="GO" id="GO:0000976">
    <property type="term" value="F:transcription cis-regulatory region binding"/>
    <property type="evidence" value="ECO:0007669"/>
    <property type="project" value="TreeGrafter"/>
</dbReference>
<proteinExistence type="predicted"/>
<dbReference type="GO" id="GO:0005829">
    <property type="term" value="C:cytosol"/>
    <property type="evidence" value="ECO:0007669"/>
    <property type="project" value="TreeGrafter"/>
</dbReference>
<keyword evidence="6" id="KW-1185">Reference proteome</keyword>
<dbReference type="Proteomes" id="UP001336250">
    <property type="component" value="Unassembled WGS sequence"/>
</dbReference>
<organism evidence="5 6">
    <name type="scientific">Aquincola agrisoli</name>
    <dbReference type="NCBI Taxonomy" id="3119538"/>
    <lineage>
        <taxon>Bacteria</taxon>
        <taxon>Pseudomonadati</taxon>
        <taxon>Pseudomonadota</taxon>
        <taxon>Betaproteobacteria</taxon>
        <taxon>Burkholderiales</taxon>
        <taxon>Sphaerotilaceae</taxon>
        <taxon>Aquincola</taxon>
    </lineage>
</organism>
<dbReference type="InterPro" id="IPR039420">
    <property type="entry name" value="WalR-like"/>
</dbReference>
<dbReference type="SMART" id="SM00850">
    <property type="entry name" value="LytTR"/>
    <property type="match status" value="1"/>
</dbReference>
<dbReference type="AlphaFoldDB" id="A0AAW9QNQ1"/>
<feature type="modified residue" description="4-aspartylphosphate" evidence="2">
    <location>
        <position position="60"/>
    </location>
</feature>
<feature type="domain" description="HTH LytTR-type" evidence="4">
    <location>
        <begin position="186"/>
        <end position="279"/>
    </location>
</feature>
<evidence type="ECO:0000259" key="4">
    <source>
        <dbReference type="PROSITE" id="PS50930"/>
    </source>
</evidence>
<dbReference type="GO" id="GO:0006355">
    <property type="term" value="P:regulation of DNA-templated transcription"/>
    <property type="evidence" value="ECO:0007669"/>
    <property type="project" value="TreeGrafter"/>
</dbReference>
<dbReference type="EMBL" id="JAZIBG010000038">
    <property type="protein sequence ID" value="MEF7616210.1"/>
    <property type="molecule type" value="Genomic_DNA"/>
</dbReference>
<keyword evidence="2" id="KW-0597">Phosphoprotein</keyword>
<gene>
    <name evidence="5" type="ORF">V4F39_20010</name>
</gene>
<comment type="caution">
    <text evidence="5">The sequence shown here is derived from an EMBL/GenBank/DDBJ whole genome shotgun (WGS) entry which is preliminary data.</text>
</comment>
<dbReference type="InterPro" id="IPR001789">
    <property type="entry name" value="Sig_transdc_resp-reg_receiver"/>
</dbReference>
<dbReference type="GO" id="GO:0000156">
    <property type="term" value="F:phosphorelay response regulator activity"/>
    <property type="evidence" value="ECO:0007669"/>
    <property type="project" value="TreeGrafter"/>
</dbReference>
<dbReference type="Gene3D" id="2.40.50.1020">
    <property type="entry name" value="LytTr DNA-binding domain"/>
    <property type="match status" value="1"/>
</dbReference>
<dbReference type="PANTHER" id="PTHR48111:SF69">
    <property type="entry name" value="RESPONSE REGULATOR RECEIVER"/>
    <property type="match status" value="1"/>
</dbReference>
<evidence type="ECO:0000256" key="2">
    <source>
        <dbReference type="PROSITE-ProRule" id="PRU00169"/>
    </source>
</evidence>
<dbReference type="InterPro" id="IPR011006">
    <property type="entry name" value="CheY-like_superfamily"/>
</dbReference>
<dbReference type="SUPFAM" id="SSF52172">
    <property type="entry name" value="CheY-like"/>
    <property type="match status" value="1"/>
</dbReference>
<dbReference type="PANTHER" id="PTHR48111">
    <property type="entry name" value="REGULATOR OF RPOS"/>
    <property type="match status" value="1"/>
</dbReference>
<dbReference type="PROSITE" id="PS50110">
    <property type="entry name" value="RESPONSE_REGULATORY"/>
    <property type="match status" value="1"/>
</dbReference>
<dbReference type="GO" id="GO:0032993">
    <property type="term" value="C:protein-DNA complex"/>
    <property type="evidence" value="ECO:0007669"/>
    <property type="project" value="TreeGrafter"/>
</dbReference>
<protein>
    <submittedName>
        <fullName evidence="5">LytTR family DNA-binding domain-containing protein</fullName>
    </submittedName>
</protein>
<reference evidence="5 6" key="1">
    <citation type="submission" date="2024-02" db="EMBL/GenBank/DDBJ databases">
        <title>Genome sequence of Aquincola sp. MAHUQ-54.</title>
        <authorList>
            <person name="Huq M.A."/>
        </authorList>
    </citation>
    <scope>NUCLEOTIDE SEQUENCE [LARGE SCALE GENOMIC DNA]</scope>
    <source>
        <strain evidence="5 6">MAHUQ-54</strain>
    </source>
</reference>
<dbReference type="SMART" id="SM00448">
    <property type="entry name" value="REC"/>
    <property type="match status" value="1"/>
</dbReference>
<dbReference type="PROSITE" id="PS50930">
    <property type="entry name" value="HTH_LYTTR"/>
    <property type="match status" value="1"/>
</dbReference>
<accession>A0AAW9QNQ1</accession>
<dbReference type="InterPro" id="IPR007492">
    <property type="entry name" value="LytTR_DNA-bd_dom"/>
</dbReference>
<feature type="domain" description="Response regulatory" evidence="3">
    <location>
        <begin position="8"/>
        <end position="127"/>
    </location>
</feature>
<dbReference type="Pfam" id="PF00072">
    <property type="entry name" value="Response_reg"/>
    <property type="match status" value="1"/>
</dbReference>
<evidence type="ECO:0000259" key="3">
    <source>
        <dbReference type="PROSITE" id="PS50110"/>
    </source>
</evidence>
<evidence type="ECO:0000256" key="1">
    <source>
        <dbReference type="ARBA" id="ARBA00023125"/>
    </source>
</evidence>